<dbReference type="RefSeq" id="WP_134574032.1">
    <property type="nucleotide sequence ID" value="NZ_SOGT01000019.1"/>
</dbReference>
<keyword evidence="2" id="KW-1185">Reference proteome</keyword>
<dbReference type="SUPFAM" id="SSF55961">
    <property type="entry name" value="Bet v1-like"/>
    <property type="match status" value="1"/>
</dbReference>
<dbReference type="AlphaFoldDB" id="A0A4R8Z7Y1"/>
<protein>
    <submittedName>
        <fullName evidence="1">SRPBCC family protein</fullName>
    </submittedName>
</protein>
<proteinExistence type="predicted"/>
<dbReference type="EMBL" id="SOGT01000019">
    <property type="protein sequence ID" value="TFD22822.1"/>
    <property type="molecule type" value="Genomic_DNA"/>
</dbReference>
<dbReference type="CDD" id="cd07812">
    <property type="entry name" value="SRPBCC"/>
    <property type="match status" value="1"/>
</dbReference>
<accession>A0A4R8Z7Y1</accession>
<reference evidence="1 2" key="1">
    <citation type="submission" date="2019-03" db="EMBL/GenBank/DDBJ databases">
        <title>Genomics of glacier-inhabiting Cryobacterium strains.</title>
        <authorList>
            <person name="Liu Q."/>
            <person name="Xin Y.-H."/>
        </authorList>
    </citation>
    <scope>NUCLEOTIDE SEQUENCE [LARGE SCALE GENOMIC DNA]</scope>
    <source>
        <strain evidence="1 2">TMT1-1</strain>
    </source>
</reference>
<evidence type="ECO:0000313" key="2">
    <source>
        <dbReference type="Proteomes" id="UP000298424"/>
    </source>
</evidence>
<gene>
    <name evidence="1" type="ORF">E3T27_16285</name>
</gene>
<dbReference type="InterPro" id="IPR019587">
    <property type="entry name" value="Polyketide_cyclase/dehydratase"/>
</dbReference>
<dbReference type="Pfam" id="PF10604">
    <property type="entry name" value="Polyketide_cyc2"/>
    <property type="match status" value="1"/>
</dbReference>
<dbReference type="OrthoDB" id="4618973at2"/>
<name>A0A4R8Z7Y1_9MICO</name>
<organism evidence="1 2">
    <name type="scientific">Cryobacterium lyxosi</name>
    <dbReference type="NCBI Taxonomy" id="1259228"/>
    <lineage>
        <taxon>Bacteria</taxon>
        <taxon>Bacillati</taxon>
        <taxon>Actinomycetota</taxon>
        <taxon>Actinomycetes</taxon>
        <taxon>Micrococcales</taxon>
        <taxon>Microbacteriaceae</taxon>
        <taxon>Cryobacterium</taxon>
    </lineage>
</organism>
<dbReference type="InterPro" id="IPR023393">
    <property type="entry name" value="START-like_dom_sf"/>
</dbReference>
<dbReference type="Gene3D" id="3.30.530.20">
    <property type="match status" value="1"/>
</dbReference>
<dbReference type="Proteomes" id="UP000298424">
    <property type="component" value="Unassembled WGS sequence"/>
</dbReference>
<evidence type="ECO:0000313" key="1">
    <source>
        <dbReference type="EMBL" id="TFD22822.1"/>
    </source>
</evidence>
<sequence>MSETRILSHQESVIVEASATSLYDLLSDITRTGEWSPVCTSCWWDDEAEAGRVGAWFTGRNELPHRTWQTRSEVVAAERGHEFAWVVGGSFARWGFSFTATENGTGTMLTESWEFLPDGIAMFEEKFGEDAHAQITDRTQQALDGIPKTLAAIKRIAEVSRGSGEQALA</sequence>
<comment type="caution">
    <text evidence="1">The sequence shown here is derived from an EMBL/GenBank/DDBJ whole genome shotgun (WGS) entry which is preliminary data.</text>
</comment>